<dbReference type="SUPFAM" id="SSF52047">
    <property type="entry name" value="RNI-like"/>
    <property type="match status" value="1"/>
</dbReference>
<dbReference type="RefSeq" id="XP_003034743.1">
    <property type="nucleotide sequence ID" value="XM_003034697.1"/>
</dbReference>
<evidence type="ECO:0000313" key="1">
    <source>
        <dbReference type="EMBL" id="EFI99840.1"/>
    </source>
</evidence>
<accession>D8PTU1</accession>
<dbReference type="Gene3D" id="3.80.10.10">
    <property type="entry name" value="Ribonuclease Inhibitor"/>
    <property type="match status" value="1"/>
</dbReference>
<dbReference type="InParanoid" id="D8PTU1"/>
<dbReference type="EMBL" id="GL377303">
    <property type="protein sequence ID" value="EFI99840.1"/>
    <property type="molecule type" value="Genomic_DNA"/>
</dbReference>
<reference evidence="1 2" key="1">
    <citation type="journal article" date="2010" name="Nat. Biotechnol.">
        <title>Genome sequence of the model mushroom Schizophyllum commune.</title>
        <authorList>
            <person name="Ohm R.A."/>
            <person name="de Jong J.F."/>
            <person name="Lugones L.G."/>
            <person name="Aerts A."/>
            <person name="Kothe E."/>
            <person name="Stajich J.E."/>
            <person name="de Vries R.P."/>
            <person name="Record E."/>
            <person name="Levasseur A."/>
            <person name="Baker S.E."/>
            <person name="Bartholomew K.A."/>
            <person name="Coutinho P.M."/>
            <person name="Erdmann S."/>
            <person name="Fowler T.J."/>
            <person name="Gathman A.C."/>
            <person name="Lombard V."/>
            <person name="Henrissat B."/>
            <person name="Knabe N."/>
            <person name="Kuees U."/>
            <person name="Lilly W.W."/>
            <person name="Lindquist E."/>
            <person name="Lucas S."/>
            <person name="Magnuson J.K."/>
            <person name="Piumi F."/>
            <person name="Raudaskoski M."/>
            <person name="Salamov A."/>
            <person name="Schmutz J."/>
            <person name="Schwarze F.W.M.R."/>
            <person name="vanKuyk P.A."/>
            <person name="Horton J.S."/>
            <person name="Grigoriev I.V."/>
            <person name="Woesten H.A.B."/>
        </authorList>
    </citation>
    <scope>NUCLEOTIDE SEQUENCE [LARGE SCALE GENOMIC DNA]</scope>
    <source>
        <strain evidence="2">H4-8 / FGSC 9210</strain>
    </source>
</reference>
<dbReference type="OrthoDB" id="3365698at2759"/>
<dbReference type="OMA" id="WACIDIN"/>
<dbReference type="AlphaFoldDB" id="D8PTU1"/>
<name>D8PTU1_SCHCM</name>
<dbReference type="Proteomes" id="UP000007431">
    <property type="component" value="Unassembled WGS sequence"/>
</dbReference>
<dbReference type="InterPro" id="IPR032675">
    <property type="entry name" value="LRR_dom_sf"/>
</dbReference>
<keyword evidence="2" id="KW-1185">Reference proteome</keyword>
<dbReference type="Gene3D" id="1.20.1280.50">
    <property type="match status" value="1"/>
</dbReference>
<sequence length="423" mass="47016">MNQHILAMQDVTPSINDFPAEILAEVFLWQLLSVTHDEEVKDPMVTFDRVSPLVCKSWRAIALGDPRLWTHIVAPDLAILETFTQRYLPRSGNLPLDLEFRGPPEGLAPFIAAMFPYAARWGSLDLRGPCESLRRMTPVVMPVLRHVRIEGARDGDSTQHVPLHFIRDAPKLDTLMLHCWYIGSQFELALPPLGHLRTLRFSAWEYDLSCMLRTVHGSCATLRDIEIVLQGFVPPTDFLGCPAHLPSLTSLTLGGSAGHFLQLISPPALETLTMTNEPEDTPALLDLLHRVPAAGHSLQKFDLQSLGDYDVLLECLALTPNLKVLCLGVYRAPGPLLRGLTIHEDDSAEHPILVPKLELLSLDYCIDSGSEDLLAVDEFFISRAFPQVIRGTQVEGVRMAVSSELMQTHSVFARSDITLCSLE</sequence>
<organism evidence="2">
    <name type="scientific">Schizophyllum commune (strain H4-8 / FGSC 9210)</name>
    <name type="common">Split gill fungus</name>
    <dbReference type="NCBI Taxonomy" id="578458"/>
    <lineage>
        <taxon>Eukaryota</taxon>
        <taxon>Fungi</taxon>
        <taxon>Dikarya</taxon>
        <taxon>Basidiomycota</taxon>
        <taxon>Agaricomycotina</taxon>
        <taxon>Agaricomycetes</taxon>
        <taxon>Agaricomycetidae</taxon>
        <taxon>Agaricales</taxon>
        <taxon>Schizophyllaceae</taxon>
        <taxon>Schizophyllum</taxon>
    </lineage>
</organism>
<dbReference type="GeneID" id="9587043"/>
<dbReference type="VEuPathDB" id="FungiDB:SCHCODRAFT_02675069"/>
<dbReference type="HOGENOM" id="CLU_571282_0_0_1"/>
<proteinExistence type="predicted"/>
<gene>
    <name evidence="1" type="ORF">SCHCODRAFT_231996</name>
</gene>
<evidence type="ECO:0000313" key="2">
    <source>
        <dbReference type="Proteomes" id="UP000007431"/>
    </source>
</evidence>
<protein>
    <submittedName>
        <fullName evidence="1">Uncharacterized protein</fullName>
    </submittedName>
</protein>
<dbReference type="KEGG" id="scm:SCHCO_02675069"/>